<accession>A0A7W2PU11</accession>
<proteinExistence type="predicted"/>
<evidence type="ECO:0000313" key="1">
    <source>
        <dbReference type="EMBL" id="MBA6060830.1"/>
    </source>
</evidence>
<dbReference type="AlphaFoldDB" id="A0A7W2PU11"/>
<sequence length="162" mass="18524">MKKNQTEPVYKEYPRFRFPGFGSEGTCFLRVWVRPSGLVVLCSQLLEYYGTSVTNAVEQILVAAIERLQEDVGLDHLVAPRRWWRFRADHEYFISQIVRRTVWIEHYPPGAGLHPAGSFALVAFDSDLHPVWNYVSKKTAAGECGVDAALLEVDTQFLKYES</sequence>
<dbReference type="Proteomes" id="UP000556620">
    <property type="component" value="Unassembled WGS sequence"/>
</dbReference>
<dbReference type="RefSeq" id="WP_182366985.1">
    <property type="nucleotide sequence ID" value="NZ_JACGCU010000029.1"/>
</dbReference>
<name>A0A7W2PU11_9PSED</name>
<comment type="caution">
    <text evidence="1">The sequence shown here is derived from an EMBL/GenBank/DDBJ whole genome shotgun (WGS) entry which is preliminary data.</text>
</comment>
<gene>
    <name evidence="1" type="ORF">H4C44_16780</name>
</gene>
<protein>
    <submittedName>
        <fullName evidence="1">Uncharacterized protein</fullName>
    </submittedName>
</protein>
<reference evidence="1 2" key="1">
    <citation type="submission" date="2020-07" db="EMBL/GenBank/DDBJ databases">
        <title>Diversity of carbapenemase encoding genes among Pseudomonas putida group clinical isolates in a tertiary Brazilian hospital.</title>
        <authorList>
            <person name="Alberto-Lei F."/>
            <person name="Nodari C.S."/>
            <person name="Streling A.P."/>
            <person name="Paulino J.T."/>
            <person name="Bessa-Neto F.O."/>
            <person name="Cayo R."/>
            <person name="Gales A.C."/>
        </authorList>
    </citation>
    <scope>NUCLEOTIDE SEQUENCE [LARGE SCALE GENOMIC DNA]</scope>
    <source>
        <strain evidence="1 2">14535</strain>
    </source>
</reference>
<organism evidence="1 2">
    <name type="scientific">Pseudomonas juntendi</name>
    <dbReference type="NCBI Taxonomy" id="2666183"/>
    <lineage>
        <taxon>Bacteria</taxon>
        <taxon>Pseudomonadati</taxon>
        <taxon>Pseudomonadota</taxon>
        <taxon>Gammaproteobacteria</taxon>
        <taxon>Pseudomonadales</taxon>
        <taxon>Pseudomonadaceae</taxon>
        <taxon>Pseudomonas</taxon>
    </lineage>
</organism>
<dbReference type="EMBL" id="JACGCU010000029">
    <property type="protein sequence ID" value="MBA6060830.1"/>
    <property type="molecule type" value="Genomic_DNA"/>
</dbReference>
<evidence type="ECO:0000313" key="2">
    <source>
        <dbReference type="Proteomes" id="UP000556620"/>
    </source>
</evidence>